<sequence>MTQMILDQQRIRAANEIHPTPDVKFAYGTAGFRMQADKLDSIMFKVGIIAALRSLKLNGATIGVMITASHNPEEDNGVKLVDPRGEMLEQSWEGLSTELANARDADSILSVIDSIVAKYNINVDNKANVIYAYDTRPSCPALVASLKDGLDAAGADSIDFGLKTTPQLHYLVRCINTQGTNDAYGEPTEEGYYVKLSEAFKTLMKGKPVLPAISVDCANGVGAPKLKEFLKYIDSNVWTANLVNDDIKTPGKLNYNAGADYVKTQQKAPLGAVLNAGDRYCSFDGDADRLVYYYADDAGVFHLLDGDKIAGLAAMFIMDLVKTAGVDSINVGVVQTAYANGSSTKYLSGELKVPVSCVSTGVKHLHHEAEKYDVGVYFEANGHGTVLFSPEALNTIKTSEGRTPAQNTALTQLQALTELINQTVGDALSDMLLVEVILAHRHWTCQEWDQAYTDLPNRLVKVVVADRTIFKTTDAERKLVEPQGLQQEIDTIVSKYSNGRSFVRASGTEDAVRVYAEAATRTETDYLAMAVAQLVYDRGGGVGSAPSI</sequence>
<evidence type="ECO:0000256" key="12">
    <source>
        <dbReference type="PIRNR" id="PIRNR016408"/>
    </source>
</evidence>
<dbReference type="FunFam" id="3.40.120.10:FF:000023">
    <property type="entry name" value="Phosphoacetylglucosamine mutase"/>
    <property type="match status" value="1"/>
</dbReference>
<dbReference type="PIRSF" id="PIRSF016408">
    <property type="entry name" value="PAGM"/>
    <property type="match status" value="1"/>
</dbReference>
<keyword evidence="9" id="KW-0119">Carbohydrate metabolism</keyword>
<evidence type="ECO:0000256" key="5">
    <source>
        <dbReference type="ARBA" id="ARBA00022553"/>
    </source>
</evidence>
<dbReference type="FunFam" id="3.40.120.10:FF:000038">
    <property type="entry name" value="Phosphoacetylglucosamine mutase"/>
    <property type="match status" value="1"/>
</dbReference>
<feature type="binding site" evidence="15">
    <location>
        <position position="286"/>
    </location>
    <ligand>
        <name>Mg(2+)</name>
        <dbReference type="ChEBI" id="CHEBI:18420"/>
    </ligand>
</feature>
<evidence type="ECO:0000259" key="16">
    <source>
        <dbReference type="Pfam" id="PF00408"/>
    </source>
</evidence>
<accession>A0AAD5HGE8</accession>
<dbReference type="SUPFAM" id="SSF55957">
    <property type="entry name" value="Phosphoglucomutase, C-terminal domain"/>
    <property type="match status" value="1"/>
</dbReference>
<dbReference type="GO" id="GO:0004610">
    <property type="term" value="F:phosphoacetylglucosamine mutase activity"/>
    <property type="evidence" value="ECO:0007669"/>
    <property type="project" value="UniProtKB-UniRule"/>
</dbReference>
<dbReference type="CDD" id="cd03086">
    <property type="entry name" value="PGM3"/>
    <property type="match status" value="1"/>
</dbReference>
<dbReference type="Pfam" id="PF02878">
    <property type="entry name" value="PGM_PMM_I"/>
    <property type="match status" value="2"/>
</dbReference>
<comment type="function">
    <text evidence="12">Catalyzes the conversion of GlcNAc-6-P into GlcNAc-1-P during the synthesis of uridine diphosphate/UDP-GlcNAc, which is a biosynthetic precursor of chitin and also supplies the amino sugars for N-linked oligosaccharides of glycoproteins.</text>
</comment>
<feature type="domain" description="Alpha-D-phosphohexomutase alpha/beta/alpha" evidence="17">
    <location>
        <begin position="56"/>
        <end position="91"/>
    </location>
</feature>
<evidence type="ECO:0000256" key="7">
    <source>
        <dbReference type="ARBA" id="ARBA00022842"/>
    </source>
</evidence>
<evidence type="ECO:0000256" key="13">
    <source>
        <dbReference type="PIRSR" id="PIRSR016408-1"/>
    </source>
</evidence>
<comment type="pathway">
    <text evidence="2 12">Nucleotide-sugar biosynthesis; UDP-N-acetyl-alpha-D-glucosamine biosynthesis; N-acetyl-alpha-D-glucosamine 1-phosphate from alpha-D-glucosamine 6-phosphate (route I): step 2/2.</text>
</comment>
<feature type="domain" description="Phosphoacetylglucosamine mutase AMG1" evidence="19">
    <location>
        <begin position="189"/>
        <end position="291"/>
    </location>
</feature>
<keyword evidence="5" id="KW-0597">Phosphoprotein</keyword>
<evidence type="ECO:0000259" key="17">
    <source>
        <dbReference type="Pfam" id="PF02878"/>
    </source>
</evidence>
<dbReference type="InterPro" id="IPR036900">
    <property type="entry name" value="A-D-PHexomutase_C_sf"/>
</dbReference>
<dbReference type="InterPro" id="IPR005844">
    <property type="entry name" value="A-D-PHexomutase_a/b/a-I"/>
</dbReference>
<dbReference type="InterPro" id="IPR016657">
    <property type="entry name" value="PAGM"/>
</dbReference>
<proteinExistence type="inferred from homology"/>
<evidence type="ECO:0000256" key="8">
    <source>
        <dbReference type="ARBA" id="ARBA00023235"/>
    </source>
</evidence>
<feature type="active site" description="Phosphoserine intermediate" evidence="13">
    <location>
        <position position="69"/>
    </location>
</feature>
<dbReference type="InterPro" id="IPR005843">
    <property type="entry name" value="A-D-PHexomutase_C"/>
</dbReference>
<evidence type="ECO:0000256" key="6">
    <source>
        <dbReference type="ARBA" id="ARBA00022723"/>
    </source>
</evidence>
<reference evidence="20" key="1">
    <citation type="submission" date="2021-06" db="EMBL/GenBank/DDBJ databases">
        <authorList>
            <consortium name="DOE Joint Genome Institute"/>
            <person name="Mondo S.J."/>
            <person name="Amses K.R."/>
            <person name="Simmons D.R."/>
            <person name="Longcore J.E."/>
            <person name="Seto K."/>
            <person name="Alves G.H."/>
            <person name="Bonds A.E."/>
            <person name="Quandt C.A."/>
            <person name="Davis W.J."/>
            <person name="Chang Y."/>
            <person name="Letcher P.M."/>
            <person name="Powell M.J."/>
            <person name="Kuo A."/>
            <person name="Labutti K."/>
            <person name="Pangilinan J."/>
            <person name="Andreopoulos W."/>
            <person name="Tritt A."/>
            <person name="Riley R."/>
            <person name="Hundley H."/>
            <person name="Johnson J."/>
            <person name="Lipzen A."/>
            <person name="Barry K."/>
            <person name="Berbee M.L."/>
            <person name="Buchler N.E."/>
            <person name="Grigoriev I.V."/>
            <person name="Spatafora J.W."/>
            <person name="Stajich J.E."/>
            <person name="James T.Y."/>
        </authorList>
    </citation>
    <scope>NUCLEOTIDE SEQUENCE</scope>
    <source>
        <strain evidence="20">AG</strain>
    </source>
</reference>
<dbReference type="PANTHER" id="PTHR45955:SF1">
    <property type="entry name" value="PHOSPHOACETYLGLUCOSAMINE MUTASE"/>
    <property type="match status" value="1"/>
</dbReference>
<keyword evidence="8 12" id="KW-0413">Isomerase</keyword>
<dbReference type="PANTHER" id="PTHR45955">
    <property type="entry name" value="PHOSPHOACETYLGLUCOSAMINE MUTASE"/>
    <property type="match status" value="1"/>
</dbReference>
<evidence type="ECO:0000313" key="21">
    <source>
        <dbReference type="Proteomes" id="UP001206595"/>
    </source>
</evidence>
<evidence type="ECO:0000256" key="14">
    <source>
        <dbReference type="PIRSR" id="PIRSR016408-2"/>
    </source>
</evidence>
<name>A0AAD5HGE8_UMBRA</name>
<keyword evidence="6 12" id="KW-0479">Metal-binding</keyword>
<dbReference type="Gene3D" id="3.30.310.50">
    <property type="entry name" value="Alpha-D-phosphohexomutase, C-terminal domain"/>
    <property type="match status" value="1"/>
</dbReference>
<feature type="binding site" evidence="15">
    <location>
        <position position="288"/>
    </location>
    <ligand>
        <name>Mg(2+)</name>
        <dbReference type="ChEBI" id="CHEBI:18420"/>
    </ligand>
</feature>
<dbReference type="GO" id="GO:0006048">
    <property type="term" value="P:UDP-N-acetylglucosamine biosynthetic process"/>
    <property type="evidence" value="ECO:0007669"/>
    <property type="project" value="UniProtKB-UniRule"/>
</dbReference>
<keyword evidence="7 12" id="KW-0460">Magnesium</keyword>
<feature type="binding site" evidence="14">
    <location>
        <position position="513"/>
    </location>
    <ligand>
        <name>substrate</name>
    </ligand>
</feature>
<feature type="domain" description="Phosphoacetylglucosamine mutase AMG1" evidence="18">
    <location>
        <begin position="305"/>
        <end position="443"/>
    </location>
</feature>
<dbReference type="EC" id="5.4.2.3" evidence="4 12"/>
<comment type="caution">
    <text evidence="20">The sequence shown here is derived from an EMBL/GenBank/DDBJ whole genome shotgun (WGS) entry which is preliminary data.</text>
</comment>
<feature type="domain" description="Alpha-D-phosphohexomutase alpha/beta/alpha" evidence="17">
    <location>
        <begin position="108"/>
        <end position="178"/>
    </location>
</feature>
<evidence type="ECO:0000259" key="18">
    <source>
        <dbReference type="Pfam" id="PF21404"/>
    </source>
</evidence>
<feature type="binding site" evidence="15">
    <location>
        <position position="284"/>
    </location>
    <ligand>
        <name>Mg(2+)</name>
        <dbReference type="ChEBI" id="CHEBI:18420"/>
    </ligand>
</feature>
<feature type="binding site" evidence="14">
    <location>
        <begin position="504"/>
        <end position="508"/>
    </location>
    <ligand>
        <name>substrate</name>
    </ligand>
</feature>
<dbReference type="GO" id="GO:0005975">
    <property type="term" value="P:carbohydrate metabolic process"/>
    <property type="evidence" value="ECO:0007669"/>
    <property type="project" value="InterPro"/>
</dbReference>
<dbReference type="InterPro" id="IPR049022">
    <property type="entry name" value="AMG1_III"/>
</dbReference>
<feature type="binding site" description="via phosphate group" evidence="15">
    <location>
        <position position="69"/>
    </location>
    <ligand>
        <name>Mg(2+)</name>
        <dbReference type="ChEBI" id="CHEBI:18420"/>
    </ligand>
</feature>
<feature type="binding site" evidence="14">
    <location>
        <begin position="379"/>
        <end position="381"/>
    </location>
    <ligand>
        <name>substrate</name>
    </ligand>
</feature>
<protein>
    <recommendedName>
        <fullName evidence="4 12">Phosphoacetylglucosamine mutase</fullName>
        <shortName evidence="12">PAGM</shortName>
        <ecNumber evidence="4 12">5.4.2.3</ecNumber>
    </recommendedName>
    <alternativeName>
        <fullName evidence="11 12">Acetylglucosamine phosphomutase</fullName>
    </alternativeName>
    <alternativeName>
        <fullName evidence="10 12">N-acetylglucosamine-phosphate mutase</fullName>
    </alternativeName>
</protein>
<dbReference type="InterPro" id="IPR016055">
    <property type="entry name" value="A-D-PHexomutase_a/b/a-I/II/III"/>
</dbReference>
<feature type="domain" description="Alpha-D-phosphohexomutase C-terminal" evidence="16">
    <location>
        <begin position="459"/>
        <end position="533"/>
    </location>
</feature>
<dbReference type="RefSeq" id="XP_051448446.1">
    <property type="nucleotide sequence ID" value="XM_051586098.1"/>
</dbReference>
<evidence type="ECO:0000256" key="9">
    <source>
        <dbReference type="ARBA" id="ARBA00023277"/>
    </source>
</evidence>
<comment type="catalytic activity">
    <reaction evidence="1 12">
        <text>N-acetyl-alpha-D-glucosamine 1-phosphate = N-acetyl-D-glucosamine 6-phosphate</text>
        <dbReference type="Rhea" id="RHEA:23804"/>
        <dbReference type="ChEBI" id="CHEBI:57513"/>
        <dbReference type="ChEBI" id="CHEBI:57776"/>
        <dbReference type="EC" id="5.4.2.3"/>
    </reaction>
</comment>
<dbReference type="SUPFAM" id="SSF53738">
    <property type="entry name" value="Phosphoglucomutase, first 3 domains"/>
    <property type="match status" value="3"/>
</dbReference>
<comment type="similarity">
    <text evidence="3 12">Belongs to the phosphohexose mutase family.</text>
</comment>
<dbReference type="EMBL" id="MU620896">
    <property type="protein sequence ID" value="KAI8583442.1"/>
    <property type="molecule type" value="Genomic_DNA"/>
</dbReference>
<evidence type="ECO:0000256" key="15">
    <source>
        <dbReference type="PIRSR" id="PIRSR016408-3"/>
    </source>
</evidence>
<gene>
    <name evidence="20" type="ORF">K450DRAFT_223710</name>
</gene>
<evidence type="ECO:0000256" key="1">
    <source>
        <dbReference type="ARBA" id="ARBA00000558"/>
    </source>
</evidence>
<organism evidence="20 21">
    <name type="scientific">Umbelopsis ramanniana AG</name>
    <dbReference type="NCBI Taxonomy" id="1314678"/>
    <lineage>
        <taxon>Eukaryota</taxon>
        <taxon>Fungi</taxon>
        <taxon>Fungi incertae sedis</taxon>
        <taxon>Mucoromycota</taxon>
        <taxon>Mucoromycotina</taxon>
        <taxon>Umbelopsidomycetes</taxon>
        <taxon>Umbelopsidales</taxon>
        <taxon>Umbelopsidaceae</taxon>
        <taxon>Umbelopsis</taxon>
    </lineage>
</organism>
<dbReference type="GO" id="GO:0000287">
    <property type="term" value="F:magnesium ion binding"/>
    <property type="evidence" value="ECO:0007669"/>
    <property type="project" value="InterPro"/>
</dbReference>
<dbReference type="AlphaFoldDB" id="A0AAD5HGE8"/>
<evidence type="ECO:0000313" key="20">
    <source>
        <dbReference type="EMBL" id="KAI8583442.1"/>
    </source>
</evidence>
<dbReference type="Gene3D" id="3.40.120.10">
    <property type="entry name" value="Alpha-D-Glucose-1,6-Bisphosphate, subunit A, domain 3"/>
    <property type="match status" value="2"/>
</dbReference>
<evidence type="ECO:0000256" key="11">
    <source>
        <dbReference type="ARBA" id="ARBA00032065"/>
    </source>
</evidence>
<dbReference type="Pfam" id="PF00408">
    <property type="entry name" value="PGM_PMM_IV"/>
    <property type="match status" value="1"/>
</dbReference>
<dbReference type="FunFam" id="3.30.310.50:FF:000003">
    <property type="entry name" value="Phosphoacetylglucosamine mutase"/>
    <property type="match status" value="1"/>
</dbReference>
<dbReference type="PROSITE" id="PS00710">
    <property type="entry name" value="PGM_PMM"/>
    <property type="match status" value="1"/>
</dbReference>
<evidence type="ECO:0000259" key="19">
    <source>
        <dbReference type="Pfam" id="PF21405"/>
    </source>
</evidence>
<dbReference type="Proteomes" id="UP001206595">
    <property type="component" value="Unassembled WGS sequence"/>
</dbReference>
<dbReference type="GeneID" id="75911446"/>
<evidence type="ECO:0000256" key="2">
    <source>
        <dbReference type="ARBA" id="ARBA00004865"/>
    </source>
</evidence>
<evidence type="ECO:0000256" key="3">
    <source>
        <dbReference type="ARBA" id="ARBA00010231"/>
    </source>
</evidence>
<comment type="cofactor">
    <cofactor evidence="12 15">
        <name>Mg(2+)</name>
        <dbReference type="ChEBI" id="CHEBI:18420"/>
    </cofactor>
    <text evidence="12 15">Binds 1 Mg(2+) ion per subunit.</text>
</comment>
<evidence type="ECO:0000256" key="10">
    <source>
        <dbReference type="ARBA" id="ARBA00031926"/>
    </source>
</evidence>
<dbReference type="InterPro" id="IPR049023">
    <property type="entry name" value="AMG1_II"/>
</dbReference>
<evidence type="ECO:0000256" key="4">
    <source>
        <dbReference type="ARBA" id="ARBA00012731"/>
    </source>
</evidence>
<dbReference type="Pfam" id="PF21404">
    <property type="entry name" value="AMG1_III"/>
    <property type="match status" value="1"/>
</dbReference>
<reference evidence="20" key="2">
    <citation type="journal article" date="2022" name="Proc. Natl. Acad. Sci. U.S.A.">
        <title>Diploid-dominant life cycles characterize the early evolution of Fungi.</title>
        <authorList>
            <person name="Amses K.R."/>
            <person name="Simmons D.R."/>
            <person name="Longcore J.E."/>
            <person name="Mondo S.J."/>
            <person name="Seto K."/>
            <person name="Jeronimo G.H."/>
            <person name="Bonds A.E."/>
            <person name="Quandt C.A."/>
            <person name="Davis W.J."/>
            <person name="Chang Y."/>
            <person name="Federici B.A."/>
            <person name="Kuo A."/>
            <person name="LaButti K."/>
            <person name="Pangilinan J."/>
            <person name="Andreopoulos W."/>
            <person name="Tritt A."/>
            <person name="Riley R."/>
            <person name="Hundley H."/>
            <person name="Johnson J."/>
            <person name="Lipzen A."/>
            <person name="Barry K."/>
            <person name="Lang B.F."/>
            <person name="Cuomo C.A."/>
            <person name="Buchler N.E."/>
            <person name="Grigoriev I.V."/>
            <person name="Spatafora J.W."/>
            <person name="Stajich J.E."/>
            <person name="James T.Y."/>
        </authorList>
    </citation>
    <scope>NUCLEOTIDE SEQUENCE</scope>
    <source>
        <strain evidence="20">AG</strain>
    </source>
</reference>
<dbReference type="Pfam" id="PF21405">
    <property type="entry name" value="AMG1_II"/>
    <property type="match status" value="1"/>
</dbReference>
<dbReference type="InterPro" id="IPR016066">
    <property type="entry name" value="A-D-PHexomutase_CS"/>
</dbReference>
<keyword evidence="21" id="KW-1185">Reference proteome</keyword>